<dbReference type="SMART" id="SM00320">
    <property type="entry name" value="WD40"/>
    <property type="match status" value="2"/>
</dbReference>
<evidence type="ECO:0000256" key="1">
    <source>
        <dbReference type="ARBA" id="ARBA00005156"/>
    </source>
</evidence>
<dbReference type="PANTHER" id="PTHR46042:SF1">
    <property type="entry name" value="DIPHTHINE METHYLTRANSFERASE"/>
    <property type="match status" value="1"/>
</dbReference>
<dbReference type="AlphaFoldDB" id="A0A7S3GAK8"/>
<gene>
    <name evidence="8" type="ORF">PBIL07802_LOCUS22079</name>
</gene>
<protein>
    <recommendedName>
        <fullName evidence="6">methylated diphthine methylhydrolase</fullName>
        <ecNumber evidence="6">3.1.1.97</ecNumber>
    </recommendedName>
</protein>
<keyword evidence="3" id="KW-0677">Repeat</keyword>
<dbReference type="EC" id="3.1.1.97" evidence="6"/>
<evidence type="ECO:0000313" key="8">
    <source>
        <dbReference type="EMBL" id="CAE0259803.1"/>
    </source>
</evidence>
<proteinExistence type="inferred from homology"/>
<comment type="pathway">
    <text evidence="1">Protein modification; peptidyl-diphthamide biosynthesis.</text>
</comment>
<dbReference type="Gene3D" id="2.130.10.10">
    <property type="entry name" value="YVTN repeat-like/Quinoprotein amine dehydrogenase"/>
    <property type="match status" value="1"/>
</dbReference>
<dbReference type="SUPFAM" id="SSF50978">
    <property type="entry name" value="WD40 repeat-like"/>
    <property type="match status" value="1"/>
</dbReference>
<sequence length="356" mass="39682">MSEVSATHFSHLQHFRAHRTPDSVEFFPTSPQLENGEGLESMCAVSSYELVKDEGRRTGHLSLFDCSVLDSVKEVYSAETKGLLDSKWKPHSDALPLLASVTSAGTAEVRAVRGWEERGSKEVEVTTLCETEEEGSLALALEWCSKLDRQHENICVSYTSGTVAVYAYAKEALAEVWKQESAHDMECWGVTSDEHDPHVIYTGADDCTFRGWDTRVEPAGSPTFNNRKSHTMGVCCIQTMLNDETKVLTGSYDEYVRVFDKRMMMRPVTAVRTEGGGVWRLKVMPTGHILTASMHAGTAVVDIENCTVVSLFDKHESMSYGVDFKRGGNENEPFIGACSFYDNAIYFYSHPPLQQK</sequence>
<evidence type="ECO:0000256" key="2">
    <source>
        <dbReference type="ARBA" id="ARBA00022574"/>
    </source>
</evidence>
<organism evidence="8">
    <name type="scientific">Palpitomonas bilix</name>
    <dbReference type="NCBI Taxonomy" id="652834"/>
    <lineage>
        <taxon>Eukaryota</taxon>
        <taxon>Eukaryota incertae sedis</taxon>
    </lineage>
</organism>
<dbReference type="InterPro" id="IPR036322">
    <property type="entry name" value="WD40_repeat_dom_sf"/>
</dbReference>
<dbReference type="GO" id="GO:0005737">
    <property type="term" value="C:cytoplasm"/>
    <property type="evidence" value="ECO:0007669"/>
    <property type="project" value="TreeGrafter"/>
</dbReference>
<dbReference type="EMBL" id="HBIB01034005">
    <property type="protein sequence ID" value="CAE0259803.1"/>
    <property type="molecule type" value="Transcribed_RNA"/>
</dbReference>
<dbReference type="GO" id="GO:0061685">
    <property type="term" value="F:diphthine methylesterase activity"/>
    <property type="evidence" value="ECO:0007669"/>
    <property type="project" value="UniProtKB-EC"/>
</dbReference>
<evidence type="ECO:0000256" key="5">
    <source>
        <dbReference type="ARBA" id="ARBA00038092"/>
    </source>
</evidence>
<dbReference type="InterPro" id="IPR015943">
    <property type="entry name" value="WD40/YVTN_repeat-like_dom_sf"/>
</dbReference>
<name>A0A7S3GAK8_9EUKA</name>
<dbReference type="InterPro" id="IPR001680">
    <property type="entry name" value="WD40_rpt"/>
</dbReference>
<comment type="similarity">
    <text evidence="5">Belongs to the DPH7 family.</text>
</comment>
<dbReference type="InterPro" id="IPR052415">
    <property type="entry name" value="Diphthine_MTase"/>
</dbReference>
<comment type="catalytic activity">
    <reaction evidence="7">
        <text>diphthine methyl ester-[translation elongation factor 2] + H2O = diphthine-[translation elongation factor 2] + methanol + H(+)</text>
        <dbReference type="Rhea" id="RHEA:42656"/>
        <dbReference type="Rhea" id="RHEA-COMP:10172"/>
        <dbReference type="Rhea" id="RHEA-COMP:10173"/>
        <dbReference type="ChEBI" id="CHEBI:15377"/>
        <dbReference type="ChEBI" id="CHEBI:15378"/>
        <dbReference type="ChEBI" id="CHEBI:17790"/>
        <dbReference type="ChEBI" id="CHEBI:79005"/>
        <dbReference type="ChEBI" id="CHEBI:82696"/>
        <dbReference type="EC" id="3.1.1.97"/>
    </reaction>
</comment>
<evidence type="ECO:0000256" key="7">
    <source>
        <dbReference type="ARBA" id="ARBA00047551"/>
    </source>
</evidence>
<reference evidence="8" key="1">
    <citation type="submission" date="2021-01" db="EMBL/GenBank/DDBJ databases">
        <authorList>
            <person name="Corre E."/>
            <person name="Pelletier E."/>
            <person name="Niang G."/>
            <person name="Scheremetjew M."/>
            <person name="Finn R."/>
            <person name="Kale V."/>
            <person name="Holt S."/>
            <person name="Cochrane G."/>
            <person name="Meng A."/>
            <person name="Brown T."/>
            <person name="Cohen L."/>
        </authorList>
    </citation>
    <scope>NUCLEOTIDE SEQUENCE</scope>
    <source>
        <strain evidence="8">NIES-2562</strain>
    </source>
</reference>
<accession>A0A7S3GAK8</accession>
<dbReference type="PANTHER" id="PTHR46042">
    <property type="entry name" value="DIPHTHINE METHYLTRANSFERASE"/>
    <property type="match status" value="1"/>
</dbReference>
<evidence type="ECO:0000256" key="3">
    <source>
        <dbReference type="ARBA" id="ARBA00022737"/>
    </source>
</evidence>
<evidence type="ECO:0000256" key="4">
    <source>
        <dbReference type="ARBA" id="ARBA00022801"/>
    </source>
</evidence>
<dbReference type="GO" id="GO:0017183">
    <property type="term" value="P:protein histidyl modification to diphthamide"/>
    <property type="evidence" value="ECO:0007669"/>
    <property type="project" value="TreeGrafter"/>
</dbReference>
<evidence type="ECO:0000256" key="6">
    <source>
        <dbReference type="ARBA" id="ARBA00039131"/>
    </source>
</evidence>
<dbReference type="Pfam" id="PF00400">
    <property type="entry name" value="WD40"/>
    <property type="match status" value="1"/>
</dbReference>
<keyword evidence="2" id="KW-0853">WD repeat</keyword>
<keyword evidence="4" id="KW-0378">Hydrolase</keyword>